<dbReference type="InterPro" id="IPR057744">
    <property type="entry name" value="OTAase-like"/>
</dbReference>
<dbReference type="AlphaFoldDB" id="A0A4Q8QEJ0"/>
<dbReference type="EMBL" id="SGIU01000002">
    <property type="protein sequence ID" value="TAI47588.1"/>
    <property type="molecule type" value="Genomic_DNA"/>
</dbReference>
<accession>A0A4Q8QEJ0</accession>
<dbReference type="InterPro" id="IPR006680">
    <property type="entry name" value="Amidohydro-rel"/>
</dbReference>
<keyword evidence="1" id="KW-0732">Signal</keyword>
<dbReference type="GO" id="GO:0016810">
    <property type="term" value="F:hydrolase activity, acting on carbon-nitrogen (but not peptide) bonds"/>
    <property type="evidence" value="ECO:0007669"/>
    <property type="project" value="InterPro"/>
</dbReference>
<feature type="domain" description="Amidohydrolase-related" evidence="2">
    <location>
        <begin position="80"/>
        <end position="427"/>
    </location>
</feature>
<evidence type="ECO:0000313" key="3">
    <source>
        <dbReference type="EMBL" id="TAI47588.1"/>
    </source>
</evidence>
<dbReference type="Pfam" id="PF01979">
    <property type="entry name" value="Amidohydro_1"/>
    <property type="match status" value="1"/>
</dbReference>
<dbReference type="Gene3D" id="3.20.20.140">
    <property type="entry name" value="Metal-dependent hydrolases"/>
    <property type="match status" value="1"/>
</dbReference>
<dbReference type="InterPro" id="IPR051781">
    <property type="entry name" value="Metallo-dep_Hydrolase"/>
</dbReference>
<evidence type="ECO:0000313" key="4">
    <source>
        <dbReference type="Proteomes" id="UP000291981"/>
    </source>
</evidence>
<comment type="caution">
    <text evidence="3">The sequence shown here is derived from an EMBL/GenBank/DDBJ whole genome shotgun (WGS) entry which is preliminary data.</text>
</comment>
<name>A0A4Q8QEJ0_9FLAO</name>
<organism evidence="3 4">
    <name type="scientific">Flagellimonas allohymeniacidonis</name>
    <dbReference type="NCBI Taxonomy" id="2517819"/>
    <lineage>
        <taxon>Bacteria</taxon>
        <taxon>Pseudomonadati</taxon>
        <taxon>Bacteroidota</taxon>
        <taxon>Flavobacteriia</taxon>
        <taxon>Flavobacteriales</taxon>
        <taxon>Flavobacteriaceae</taxon>
        <taxon>Flagellimonas</taxon>
    </lineage>
</organism>
<keyword evidence="4" id="KW-1185">Reference proteome</keyword>
<dbReference type="InterPro" id="IPR032466">
    <property type="entry name" value="Metal_Hydrolase"/>
</dbReference>
<proteinExistence type="predicted"/>
<dbReference type="CDD" id="cd01299">
    <property type="entry name" value="Met_dep_hydrolase_A"/>
    <property type="match status" value="1"/>
</dbReference>
<evidence type="ECO:0000259" key="2">
    <source>
        <dbReference type="Pfam" id="PF01979"/>
    </source>
</evidence>
<feature type="signal peptide" evidence="1">
    <location>
        <begin position="1"/>
        <end position="25"/>
    </location>
</feature>
<dbReference type="Proteomes" id="UP000291981">
    <property type="component" value="Unassembled WGS sequence"/>
</dbReference>
<dbReference type="PANTHER" id="PTHR43135:SF3">
    <property type="entry name" value="ALPHA-D-RIBOSE 1-METHYLPHOSPHONATE 5-TRIPHOSPHATE DIPHOSPHATASE"/>
    <property type="match status" value="1"/>
</dbReference>
<evidence type="ECO:0000256" key="1">
    <source>
        <dbReference type="SAM" id="SignalP"/>
    </source>
</evidence>
<dbReference type="RefSeq" id="WP_130614530.1">
    <property type="nucleotide sequence ID" value="NZ_SGIU01000002.1"/>
</dbReference>
<reference evidence="3 4" key="1">
    <citation type="submission" date="2019-02" db="EMBL/GenBank/DDBJ databases">
        <title>Draft genome sequence of Muricauda sp. 176CP4-71.</title>
        <authorList>
            <person name="Park J.-S."/>
        </authorList>
    </citation>
    <scope>NUCLEOTIDE SEQUENCE [LARGE SCALE GENOMIC DNA]</scope>
    <source>
        <strain evidence="3 4">176CP4-71</strain>
    </source>
</reference>
<keyword evidence="3" id="KW-0378">Hydrolase</keyword>
<protein>
    <submittedName>
        <fullName evidence="3">Amidohydrolase family protein</fullName>
    </submittedName>
</protein>
<dbReference type="PANTHER" id="PTHR43135">
    <property type="entry name" value="ALPHA-D-RIBOSE 1-METHYLPHOSPHONATE 5-TRIPHOSPHATE DIPHOSPHATASE"/>
    <property type="match status" value="1"/>
</dbReference>
<dbReference type="SUPFAM" id="SSF51338">
    <property type="entry name" value="Composite domain of metallo-dependent hydrolases"/>
    <property type="match status" value="1"/>
</dbReference>
<dbReference type="OrthoDB" id="9797498at2"/>
<sequence length="433" mass="47395">MIQRLLKIILFLLVFLLLSLHGALAQESAQHILAGNLLDVRTGQLKQNVLISIQGNTITKISYQLDLSEIDDYLDLSEYTVLPGLIDCHTHLTGPSFNKSLDVYELPIASYGILGSLYAKKTLHAGFTTVRDVGGYFFSDVALRDAIKDGWIEGPRMYVSGKAITMTGGHGAWGNWMAPHLKLEPNPGNPVDGEVEVKKRARTLIKSGVDLLKINATGGFGTSNSIPGAASFSVEEIQAAVIEANKRGLRVAAHAHGADGIKNAIKAGVNSIEHGTFLDQESLDLMRQYGVYLVMDLLAAYISLIEMNEDITDKEIDQSNQELYYDYAKKFGMAYKKGVKMAFGTDASIFEHGRNAEQFKLMQDAGMKPLHIIQSATINAAELIGIDKKTGSVEDGKWADLIAVKGNPLENIEILEDVSFVMKDGKIYKSKTE</sequence>
<dbReference type="SUPFAM" id="SSF51556">
    <property type="entry name" value="Metallo-dependent hydrolases"/>
    <property type="match status" value="1"/>
</dbReference>
<dbReference type="InterPro" id="IPR011059">
    <property type="entry name" value="Metal-dep_hydrolase_composite"/>
</dbReference>
<gene>
    <name evidence="3" type="ORF">EW142_13050</name>
</gene>
<dbReference type="Gene3D" id="2.30.40.10">
    <property type="entry name" value="Urease, subunit C, domain 1"/>
    <property type="match status" value="1"/>
</dbReference>
<feature type="chain" id="PRO_5020731050" evidence="1">
    <location>
        <begin position="26"/>
        <end position="433"/>
    </location>
</feature>